<dbReference type="InterPro" id="IPR011006">
    <property type="entry name" value="CheY-like_superfamily"/>
</dbReference>
<dbReference type="InterPro" id="IPR004358">
    <property type="entry name" value="Sig_transdc_His_kin-like_C"/>
</dbReference>
<evidence type="ECO:0000313" key="9">
    <source>
        <dbReference type="Proteomes" id="UP001596050"/>
    </source>
</evidence>
<dbReference type="Gene3D" id="1.10.287.130">
    <property type="match status" value="1"/>
</dbReference>
<sequence length="974" mass="103537">MSTPAVSGAPDAVANNVPAALHVGAAPGALSETALRKRLANDWTGPHPAVVVFDAGVTGPLSLARALRQAGIDAHYLFLRAPGDLAAMRRELQRAPLIGRRWTLLAADDPNRAGVEAEALRDAARRARLRTTLDRANARMAARRVDDDPRPQRMAAHFLSGFLAQSNDALIGLGMDLTILYWNGSAARLFGIDAGTALTRTMADLPCYKPEMAALLAALRDGGAGGGSGGGAMHAEIDCTLCGRDLRLELSGSAVRDGEGAAVGFMLACRDVSQRHQALEHERAQQAAAARLADEGRRELAALFDQAPGFMAITRGPQHLFEMTNRAYIQLFGPRPYSGHTLDEAFPDLRNQPFSRLRDEVFASGRPYVGRAMPVVQQGPQGRKVRYIDFVYQPLFAGDGSITGIFCQGHDVTEQKLMQDGLLHHQAELEDMVETRTEALQAANLALQQSQKLEAVGKLTGGVAHDFNNLLQIIGSNLDLLSLELGPTGRALHRVASARGAVERGGKLAAQLLAFARRQPLQPVPTDLTAIVRDMDDLLRRALGPAIEIALGVVPELWSTLVDRDQLENVLLNLAINARDALGGAGRLTIELDNATLDNHYQLANPDATPGEYVMLAVSDNGPGMPREVRERAFEPFFTTKAEGEGTGLGLSMAYGFVKQSGGHIKIYSEPGHGTTVKIFLPRTRAMVAAPQRPRADAVRGGNETIVVVEDDDAVRGAVVDILGGLGYTVLAAPDADSALALLESGVAVELLFTDVVMPGALRSPDLARLARERHPHIAVLFTSGYTRNAMMHGARLDPEVELLSKPYRRDELARKVRALLDARPGPGAGTGQAPCVADDEGPDGAASPLAAEPAPVASGPTASRVVVVEDNEDGREMLCVLIDMLGYPAAGFGSGEAALPELAEGDILLTDLGLPGMSGIELARAARERLPGLPVIFASGRAVDPVEGLPAQALLKPFALEALGSALERARQD</sequence>
<comment type="caution">
    <text evidence="8">The sequence shown here is derived from an EMBL/GenBank/DDBJ whole genome shotgun (WGS) entry which is preliminary data.</text>
</comment>
<dbReference type="PANTHER" id="PTHR43065:SF49">
    <property type="entry name" value="HISTIDINE KINASE"/>
    <property type="match status" value="1"/>
</dbReference>
<dbReference type="EC" id="2.7.13.3" evidence="2"/>
<dbReference type="CDD" id="cd00130">
    <property type="entry name" value="PAS"/>
    <property type="match status" value="1"/>
</dbReference>
<organism evidence="8 9">
    <name type="scientific">Massilia niabensis</name>
    <dbReference type="NCBI Taxonomy" id="544910"/>
    <lineage>
        <taxon>Bacteria</taxon>
        <taxon>Pseudomonadati</taxon>
        <taxon>Pseudomonadota</taxon>
        <taxon>Betaproteobacteria</taxon>
        <taxon>Burkholderiales</taxon>
        <taxon>Oxalobacteraceae</taxon>
        <taxon>Telluria group</taxon>
        <taxon>Massilia</taxon>
    </lineage>
</organism>
<dbReference type="RefSeq" id="WP_379786442.1">
    <property type="nucleotide sequence ID" value="NZ_JBHSMU010000019.1"/>
</dbReference>
<evidence type="ECO:0000256" key="5">
    <source>
        <dbReference type="SAM" id="MobiDB-lite"/>
    </source>
</evidence>
<feature type="domain" description="Histidine kinase" evidence="6">
    <location>
        <begin position="462"/>
        <end position="685"/>
    </location>
</feature>
<feature type="domain" description="Response regulatory" evidence="7">
    <location>
        <begin position="865"/>
        <end position="972"/>
    </location>
</feature>
<keyword evidence="9" id="KW-1185">Reference proteome</keyword>
<name>A0ABW0LDE9_9BURK</name>
<dbReference type="Pfam" id="PF08448">
    <property type="entry name" value="PAS_4"/>
    <property type="match status" value="2"/>
</dbReference>
<dbReference type="InterPro" id="IPR003594">
    <property type="entry name" value="HATPase_dom"/>
</dbReference>
<dbReference type="NCBIfam" id="TIGR00229">
    <property type="entry name" value="sensory_box"/>
    <property type="match status" value="1"/>
</dbReference>
<dbReference type="InterPro" id="IPR036890">
    <property type="entry name" value="HATPase_C_sf"/>
</dbReference>
<evidence type="ECO:0000259" key="7">
    <source>
        <dbReference type="PROSITE" id="PS50110"/>
    </source>
</evidence>
<dbReference type="SMART" id="SM00448">
    <property type="entry name" value="REC"/>
    <property type="match status" value="2"/>
</dbReference>
<evidence type="ECO:0000256" key="4">
    <source>
        <dbReference type="PROSITE-ProRule" id="PRU00169"/>
    </source>
</evidence>
<dbReference type="SMART" id="SM00091">
    <property type="entry name" value="PAS"/>
    <property type="match status" value="2"/>
</dbReference>
<feature type="modified residue" description="4-aspartylphosphate" evidence="4">
    <location>
        <position position="755"/>
    </location>
</feature>
<dbReference type="InterPro" id="IPR003661">
    <property type="entry name" value="HisK_dim/P_dom"/>
</dbReference>
<dbReference type="PROSITE" id="PS50109">
    <property type="entry name" value="HIS_KIN"/>
    <property type="match status" value="1"/>
</dbReference>
<evidence type="ECO:0000313" key="8">
    <source>
        <dbReference type="EMBL" id="MFC5462957.1"/>
    </source>
</evidence>
<dbReference type="SMART" id="SM00387">
    <property type="entry name" value="HATPase_c"/>
    <property type="match status" value="1"/>
</dbReference>
<evidence type="ECO:0000259" key="6">
    <source>
        <dbReference type="PROSITE" id="PS50109"/>
    </source>
</evidence>
<dbReference type="Pfam" id="PF02518">
    <property type="entry name" value="HATPase_c"/>
    <property type="match status" value="1"/>
</dbReference>
<dbReference type="Gene3D" id="3.30.565.10">
    <property type="entry name" value="Histidine kinase-like ATPase, C-terminal domain"/>
    <property type="match status" value="1"/>
</dbReference>
<dbReference type="InterPro" id="IPR001789">
    <property type="entry name" value="Sig_transdc_resp-reg_receiver"/>
</dbReference>
<proteinExistence type="predicted"/>
<reference evidence="9" key="1">
    <citation type="journal article" date="2019" name="Int. J. Syst. Evol. Microbiol.">
        <title>The Global Catalogue of Microorganisms (GCM) 10K type strain sequencing project: providing services to taxonomists for standard genome sequencing and annotation.</title>
        <authorList>
            <consortium name="The Broad Institute Genomics Platform"/>
            <consortium name="The Broad Institute Genome Sequencing Center for Infectious Disease"/>
            <person name="Wu L."/>
            <person name="Ma J."/>
        </authorList>
    </citation>
    <scope>NUCLEOTIDE SEQUENCE [LARGE SCALE GENOMIC DNA]</scope>
    <source>
        <strain evidence="9">KACC 12649</strain>
    </source>
</reference>
<feature type="region of interest" description="Disordered" evidence="5">
    <location>
        <begin position="824"/>
        <end position="862"/>
    </location>
</feature>
<dbReference type="Proteomes" id="UP001596050">
    <property type="component" value="Unassembled WGS sequence"/>
</dbReference>
<dbReference type="InterPro" id="IPR035965">
    <property type="entry name" value="PAS-like_dom_sf"/>
</dbReference>
<evidence type="ECO:0000256" key="3">
    <source>
        <dbReference type="ARBA" id="ARBA00022553"/>
    </source>
</evidence>
<dbReference type="SUPFAM" id="SSF55785">
    <property type="entry name" value="PYP-like sensor domain (PAS domain)"/>
    <property type="match status" value="2"/>
</dbReference>
<dbReference type="CDD" id="cd00082">
    <property type="entry name" value="HisKA"/>
    <property type="match status" value="1"/>
</dbReference>
<feature type="domain" description="Response regulatory" evidence="7">
    <location>
        <begin position="705"/>
        <end position="821"/>
    </location>
</feature>
<dbReference type="InterPro" id="IPR000014">
    <property type="entry name" value="PAS"/>
</dbReference>
<gene>
    <name evidence="8" type="ORF">ACFPN5_24385</name>
</gene>
<dbReference type="SUPFAM" id="SSF52172">
    <property type="entry name" value="CheY-like"/>
    <property type="match status" value="2"/>
</dbReference>
<comment type="catalytic activity">
    <reaction evidence="1">
        <text>ATP + protein L-histidine = ADP + protein N-phospho-L-histidine.</text>
        <dbReference type="EC" id="2.7.13.3"/>
    </reaction>
</comment>
<evidence type="ECO:0000256" key="2">
    <source>
        <dbReference type="ARBA" id="ARBA00012438"/>
    </source>
</evidence>
<protein>
    <recommendedName>
        <fullName evidence="2">histidine kinase</fullName>
        <ecNumber evidence="2">2.7.13.3</ecNumber>
    </recommendedName>
</protein>
<dbReference type="PANTHER" id="PTHR43065">
    <property type="entry name" value="SENSOR HISTIDINE KINASE"/>
    <property type="match status" value="1"/>
</dbReference>
<keyword evidence="3 4" id="KW-0597">Phosphoprotein</keyword>
<dbReference type="Gene3D" id="3.40.50.2300">
    <property type="match status" value="2"/>
</dbReference>
<dbReference type="InterPro" id="IPR005467">
    <property type="entry name" value="His_kinase_dom"/>
</dbReference>
<evidence type="ECO:0000256" key="1">
    <source>
        <dbReference type="ARBA" id="ARBA00000085"/>
    </source>
</evidence>
<dbReference type="CDD" id="cd18161">
    <property type="entry name" value="REC_hyHK_blue-like"/>
    <property type="match status" value="1"/>
</dbReference>
<accession>A0ABW0LDE9</accession>
<dbReference type="InterPro" id="IPR036097">
    <property type="entry name" value="HisK_dim/P_sf"/>
</dbReference>
<dbReference type="InterPro" id="IPR013656">
    <property type="entry name" value="PAS_4"/>
</dbReference>
<dbReference type="Pfam" id="PF00072">
    <property type="entry name" value="Response_reg"/>
    <property type="match status" value="2"/>
</dbReference>
<dbReference type="SUPFAM" id="SSF55874">
    <property type="entry name" value="ATPase domain of HSP90 chaperone/DNA topoisomerase II/histidine kinase"/>
    <property type="match status" value="1"/>
</dbReference>
<dbReference type="SUPFAM" id="SSF47384">
    <property type="entry name" value="Homodimeric domain of signal transducing histidine kinase"/>
    <property type="match status" value="1"/>
</dbReference>
<dbReference type="PRINTS" id="PR00344">
    <property type="entry name" value="BCTRLSENSOR"/>
</dbReference>
<dbReference type="PROSITE" id="PS50110">
    <property type="entry name" value="RESPONSE_REGULATORY"/>
    <property type="match status" value="2"/>
</dbReference>
<dbReference type="Gene3D" id="3.30.450.20">
    <property type="entry name" value="PAS domain"/>
    <property type="match status" value="2"/>
</dbReference>
<feature type="modified residue" description="4-aspartylphosphate" evidence="4">
    <location>
        <position position="912"/>
    </location>
</feature>
<dbReference type="EMBL" id="JBHSMU010000019">
    <property type="protein sequence ID" value="MFC5462957.1"/>
    <property type="molecule type" value="Genomic_DNA"/>
</dbReference>